<organism evidence="2 3">
    <name type="scientific">Berkelbacteria bacterium GW2011_GWE1_39_12</name>
    <dbReference type="NCBI Taxonomy" id="1618337"/>
    <lineage>
        <taxon>Bacteria</taxon>
        <taxon>Candidatus Berkelbacteria</taxon>
    </lineage>
</organism>
<evidence type="ECO:0000256" key="1">
    <source>
        <dbReference type="SAM" id="Phobius"/>
    </source>
</evidence>
<gene>
    <name evidence="2" type="ORF">UT28_C0001G0411</name>
</gene>
<dbReference type="KEGG" id="bbgw:UT28_C0001G0411"/>
<feature type="transmembrane region" description="Helical" evidence="1">
    <location>
        <begin position="6"/>
        <end position="25"/>
    </location>
</feature>
<reference evidence="2 3" key="1">
    <citation type="journal article" date="2015" name="Nature">
        <title>rRNA introns, odd ribosomes, and small enigmatic genomes across a large radiation of phyla.</title>
        <authorList>
            <person name="Brown C.T."/>
            <person name="Hug L.A."/>
            <person name="Thomas B.C."/>
            <person name="Sharon I."/>
            <person name="Castelle C.J."/>
            <person name="Singh A."/>
            <person name="Wilkins M.J."/>
            <person name="Williams K.H."/>
            <person name="Banfield J.F."/>
        </authorList>
    </citation>
    <scope>NUCLEOTIDE SEQUENCE [LARGE SCALE GENOMIC DNA]</scope>
</reference>
<protein>
    <submittedName>
        <fullName evidence="2">Uncharacterized protein</fullName>
    </submittedName>
</protein>
<dbReference type="Proteomes" id="UP000035648">
    <property type="component" value="Chromosome"/>
</dbReference>
<evidence type="ECO:0000313" key="2">
    <source>
        <dbReference type="EMBL" id="AKM82217.1"/>
    </source>
</evidence>
<dbReference type="EMBL" id="CP011213">
    <property type="protein sequence ID" value="AKM82217.1"/>
    <property type="molecule type" value="Genomic_DNA"/>
</dbReference>
<sequence>MSKVQDYLPTVSILLLALIMGLCLYNGSESGKKWILPAIAQVQLDKDEEATYKEALVKFAQGDSKLLDQWIDHLRAKKKKGVLPKLPNGYDKDGLIIVDGKAVLIPKDQ</sequence>
<dbReference type="AlphaFoldDB" id="A0A0G4B5H3"/>
<proteinExistence type="predicted"/>
<name>A0A0G4B5H3_9BACT</name>
<keyword evidence="1" id="KW-0472">Membrane</keyword>
<keyword evidence="1" id="KW-0812">Transmembrane</keyword>
<dbReference type="STRING" id="1618337.UT28_C0001G0411"/>
<evidence type="ECO:0000313" key="3">
    <source>
        <dbReference type="Proteomes" id="UP000035648"/>
    </source>
</evidence>
<accession>A0A0G4B5H3</accession>
<keyword evidence="1" id="KW-1133">Transmembrane helix</keyword>